<feature type="region of interest" description="Disordered" evidence="1">
    <location>
        <begin position="1"/>
        <end position="22"/>
    </location>
</feature>
<accession>A0A8R7TV04</accession>
<organism evidence="2 3">
    <name type="scientific">Triticum urartu</name>
    <name type="common">Red wild einkorn</name>
    <name type="synonym">Crithodium urartu</name>
    <dbReference type="NCBI Taxonomy" id="4572"/>
    <lineage>
        <taxon>Eukaryota</taxon>
        <taxon>Viridiplantae</taxon>
        <taxon>Streptophyta</taxon>
        <taxon>Embryophyta</taxon>
        <taxon>Tracheophyta</taxon>
        <taxon>Spermatophyta</taxon>
        <taxon>Magnoliopsida</taxon>
        <taxon>Liliopsida</taxon>
        <taxon>Poales</taxon>
        <taxon>Poaceae</taxon>
        <taxon>BOP clade</taxon>
        <taxon>Pooideae</taxon>
        <taxon>Triticodae</taxon>
        <taxon>Triticeae</taxon>
        <taxon>Triticinae</taxon>
        <taxon>Triticum</taxon>
    </lineage>
</organism>
<proteinExistence type="predicted"/>
<evidence type="ECO:0000313" key="2">
    <source>
        <dbReference type="EnsemblPlants" id="TuG1812G0300002217.01.T01.cds352713"/>
    </source>
</evidence>
<dbReference type="AlphaFoldDB" id="A0A8R7TV04"/>
<sequence>MERGMLPGKLRHRRQEGDGHGAEAIAVRISMSESSIRCVIVDNMEMSHRGVVSPVASHW</sequence>
<dbReference type="Gramene" id="TuG1812G0300002217.01.T01">
    <property type="protein sequence ID" value="TuG1812G0300002217.01.T01.cds352713"/>
    <property type="gene ID" value="TuG1812G0300002217.01"/>
</dbReference>
<dbReference type="Proteomes" id="UP000015106">
    <property type="component" value="Chromosome 3"/>
</dbReference>
<reference evidence="2" key="3">
    <citation type="submission" date="2022-06" db="UniProtKB">
        <authorList>
            <consortium name="EnsemblPlants"/>
        </authorList>
    </citation>
    <scope>IDENTIFICATION</scope>
</reference>
<reference evidence="3" key="1">
    <citation type="journal article" date="2013" name="Nature">
        <title>Draft genome of the wheat A-genome progenitor Triticum urartu.</title>
        <authorList>
            <person name="Ling H.Q."/>
            <person name="Zhao S."/>
            <person name="Liu D."/>
            <person name="Wang J."/>
            <person name="Sun H."/>
            <person name="Zhang C."/>
            <person name="Fan H."/>
            <person name="Li D."/>
            <person name="Dong L."/>
            <person name="Tao Y."/>
            <person name="Gao C."/>
            <person name="Wu H."/>
            <person name="Li Y."/>
            <person name="Cui Y."/>
            <person name="Guo X."/>
            <person name="Zheng S."/>
            <person name="Wang B."/>
            <person name="Yu K."/>
            <person name="Liang Q."/>
            <person name="Yang W."/>
            <person name="Lou X."/>
            <person name="Chen J."/>
            <person name="Feng M."/>
            <person name="Jian J."/>
            <person name="Zhang X."/>
            <person name="Luo G."/>
            <person name="Jiang Y."/>
            <person name="Liu J."/>
            <person name="Wang Z."/>
            <person name="Sha Y."/>
            <person name="Zhang B."/>
            <person name="Wu H."/>
            <person name="Tang D."/>
            <person name="Shen Q."/>
            <person name="Xue P."/>
            <person name="Zou S."/>
            <person name="Wang X."/>
            <person name="Liu X."/>
            <person name="Wang F."/>
            <person name="Yang Y."/>
            <person name="An X."/>
            <person name="Dong Z."/>
            <person name="Zhang K."/>
            <person name="Zhang X."/>
            <person name="Luo M.C."/>
            <person name="Dvorak J."/>
            <person name="Tong Y."/>
            <person name="Wang J."/>
            <person name="Yang H."/>
            <person name="Li Z."/>
            <person name="Wang D."/>
            <person name="Zhang A."/>
            <person name="Wang J."/>
        </authorList>
    </citation>
    <scope>NUCLEOTIDE SEQUENCE</scope>
    <source>
        <strain evidence="3">cv. G1812</strain>
    </source>
</reference>
<evidence type="ECO:0000313" key="3">
    <source>
        <dbReference type="Proteomes" id="UP000015106"/>
    </source>
</evidence>
<protein>
    <submittedName>
        <fullName evidence="2">Uncharacterized protein</fullName>
    </submittedName>
</protein>
<reference evidence="2" key="2">
    <citation type="submission" date="2018-03" db="EMBL/GenBank/DDBJ databases">
        <title>The Triticum urartu genome reveals the dynamic nature of wheat genome evolution.</title>
        <authorList>
            <person name="Ling H."/>
            <person name="Ma B."/>
            <person name="Shi X."/>
            <person name="Liu H."/>
            <person name="Dong L."/>
            <person name="Sun H."/>
            <person name="Cao Y."/>
            <person name="Gao Q."/>
            <person name="Zheng S."/>
            <person name="Li Y."/>
            <person name="Yu Y."/>
            <person name="Du H."/>
            <person name="Qi M."/>
            <person name="Li Y."/>
            <person name="Yu H."/>
            <person name="Cui Y."/>
            <person name="Wang N."/>
            <person name="Chen C."/>
            <person name="Wu H."/>
            <person name="Zhao Y."/>
            <person name="Zhang J."/>
            <person name="Li Y."/>
            <person name="Zhou W."/>
            <person name="Zhang B."/>
            <person name="Hu W."/>
            <person name="Eijk M."/>
            <person name="Tang J."/>
            <person name="Witsenboer H."/>
            <person name="Zhao S."/>
            <person name="Li Z."/>
            <person name="Zhang A."/>
            <person name="Wang D."/>
            <person name="Liang C."/>
        </authorList>
    </citation>
    <scope>NUCLEOTIDE SEQUENCE [LARGE SCALE GENOMIC DNA]</scope>
    <source>
        <strain evidence="2">cv. G1812</strain>
    </source>
</reference>
<keyword evidence="3" id="KW-1185">Reference proteome</keyword>
<evidence type="ECO:0000256" key="1">
    <source>
        <dbReference type="SAM" id="MobiDB-lite"/>
    </source>
</evidence>
<dbReference type="EnsemblPlants" id="TuG1812G0300002217.01.T01">
    <property type="protein sequence ID" value="TuG1812G0300002217.01.T01.cds352713"/>
    <property type="gene ID" value="TuG1812G0300002217.01"/>
</dbReference>
<name>A0A8R7TV04_TRIUA</name>